<dbReference type="RefSeq" id="WP_112433733.1">
    <property type="nucleotide sequence ID" value="NZ_MCIF01000002.1"/>
</dbReference>
<comment type="caution">
    <text evidence="5">The sequence shown here is derived from an EMBL/GenBank/DDBJ whole genome shotgun (WGS) entry which is preliminary data.</text>
</comment>
<dbReference type="GO" id="GO:0006298">
    <property type="term" value="P:mismatch repair"/>
    <property type="evidence" value="ECO:0007669"/>
    <property type="project" value="InterPro"/>
</dbReference>
<keyword evidence="2" id="KW-0067">ATP-binding</keyword>
<dbReference type="GO" id="GO:0140664">
    <property type="term" value="F:ATP-dependent DNA damage sensor activity"/>
    <property type="evidence" value="ECO:0007669"/>
    <property type="project" value="InterPro"/>
</dbReference>
<evidence type="ECO:0000259" key="4">
    <source>
        <dbReference type="SMART" id="SM00534"/>
    </source>
</evidence>
<dbReference type="OrthoDB" id="9808166at2"/>
<name>A0A328VKK1_9CHLR</name>
<gene>
    <name evidence="5" type="ORF">A4R35_23050</name>
</gene>
<reference evidence="5 6" key="1">
    <citation type="submission" date="2016-08" db="EMBL/GenBank/DDBJ databases">
        <title>Analysis of Carbohydrate Active Enzymes in Thermogemmatispora T81 Reveals Carbohydrate Degradation Ability.</title>
        <authorList>
            <person name="Tomazini A."/>
            <person name="Lal S."/>
            <person name="Stott M."/>
            <person name="Henrissat B."/>
            <person name="Polikarpov I."/>
            <person name="Sparling R."/>
            <person name="Levin D.B."/>
        </authorList>
    </citation>
    <scope>NUCLEOTIDE SEQUENCE [LARGE SCALE GENOMIC DNA]</scope>
    <source>
        <strain evidence="5 6">T81</strain>
    </source>
</reference>
<evidence type="ECO:0000256" key="1">
    <source>
        <dbReference type="ARBA" id="ARBA00022741"/>
    </source>
</evidence>
<protein>
    <submittedName>
        <fullName evidence="5">DNA mismatch repair protein MutS</fullName>
    </submittedName>
</protein>
<accession>A0A328VKK1</accession>
<evidence type="ECO:0000313" key="5">
    <source>
        <dbReference type="EMBL" id="RAQ98438.1"/>
    </source>
</evidence>
<dbReference type="GO" id="GO:0005524">
    <property type="term" value="F:ATP binding"/>
    <property type="evidence" value="ECO:0007669"/>
    <property type="project" value="UniProtKB-KW"/>
</dbReference>
<dbReference type="GO" id="GO:0030983">
    <property type="term" value="F:mismatched DNA binding"/>
    <property type="evidence" value="ECO:0007669"/>
    <property type="project" value="InterPro"/>
</dbReference>
<proteinExistence type="predicted"/>
<dbReference type="Gene3D" id="3.40.50.300">
    <property type="entry name" value="P-loop containing nucleotide triphosphate hydrolases"/>
    <property type="match status" value="1"/>
</dbReference>
<evidence type="ECO:0000256" key="2">
    <source>
        <dbReference type="ARBA" id="ARBA00022840"/>
    </source>
</evidence>
<dbReference type="EMBL" id="MCIF01000002">
    <property type="protein sequence ID" value="RAQ98438.1"/>
    <property type="molecule type" value="Genomic_DNA"/>
</dbReference>
<keyword evidence="6" id="KW-1185">Reference proteome</keyword>
<dbReference type="AlphaFoldDB" id="A0A328VKK1"/>
<evidence type="ECO:0000256" key="3">
    <source>
        <dbReference type="ARBA" id="ARBA00023125"/>
    </source>
</evidence>
<dbReference type="Proteomes" id="UP000248706">
    <property type="component" value="Unassembled WGS sequence"/>
</dbReference>
<dbReference type="InterPro" id="IPR027417">
    <property type="entry name" value="P-loop_NTPase"/>
</dbReference>
<dbReference type="PANTHER" id="PTHR11361:SF34">
    <property type="entry name" value="DNA MISMATCH REPAIR PROTEIN MSH1, MITOCHONDRIAL"/>
    <property type="match status" value="1"/>
</dbReference>
<dbReference type="GO" id="GO:0005829">
    <property type="term" value="C:cytosol"/>
    <property type="evidence" value="ECO:0007669"/>
    <property type="project" value="TreeGrafter"/>
</dbReference>
<organism evidence="5 6">
    <name type="scientific">Thermogemmatispora tikiterensis</name>
    <dbReference type="NCBI Taxonomy" id="1825093"/>
    <lineage>
        <taxon>Bacteria</taxon>
        <taxon>Bacillati</taxon>
        <taxon>Chloroflexota</taxon>
        <taxon>Ktedonobacteria</taxon>
        <taxon>Thermogemmatisporales</taxon>
        <taxon>Thermogemmatisporaceae</taxon>
        <taxon>Thermogemmatispora</taxon>
    </lineage>
</organism>
<keyword evidence="3" id="KW-0238">DNA-binding</keyword>
<dbReference type="PANTHER" id="PTHR11361">
    <property type="entry name" value="DNA MISMATCH REPAIR PROTEIN MUTS FAMILY MEMBER"/>
    <property type="match status" value="1"/>
</dbReference>
<dbReference type="SMART" id="SM00534">
    <property type="entry name" value="MUTSac"/>
    <property type="match status" value="1"/>
</dbReference>
<feature type="domain" description="DNA mismatch repair proteins mutS family" evidence="4">
    <location>
        <begin position="330"/>
        <end position="508"/>
    </location>
</feature>
<keyword evidence="1" id="KW-0547">Nucleotide-binding</keyword>
<dbReference type="Pfam" id="PF00488">
    <property type="entry name" value="MutS_V"/>
    <property type="match status" value="1"/>
</dbReference>
<sequence length="511" mass="59100">MVFRSILFADSEQGQQAEANPVPACFSDLQLERIIESITTPKEDYRLRPFFYTPLRDLDLIAYRHEVMRDLEKPEVFALLDQFSKHMRTMHRYREQAQKLYYRYQQERWWLDAIDQYCQALVTLTQGLKQLPIESRGLQAFLSYLQDYLTSPAFLALQQETEALKEALAQVHYCLHIKGDAVTVRLYAGEEDYSAEIEATFARFKQGAVKDYSVRLIDWQEMNHVEAQILERVARLYPSVFAQLDDYYLRYQRYLDETIARFEREIQFYLAYLEYLATFRRRGLPFCYPLLSLEEKASAAEDCFDLALADLLLREGGQIVTNSFALAGRERVLIVTGPNQGGKTTFARAVGQLYYLASLGCPVPARSARLFLPDRIFTHFEREEQIENLRGKLEDDLVRLRTILKQATPASLIILNEIFTSTTLQDALFLSQQILRRLLALDVLGVWVTFLDELASYSQQTVSMVAEVDPGDPARRTFRVLRRPADGLAYALALAQKYRLTSACLKERLPA</sequence>
<dbReference type="InterPro" id="IPR045076">
    <property type="entry name" value="MutS"/>
</dbReference>
<dbReference type="InterPro" id="IPR000432">
    <property type="entry name" value="DNA_mismatch_repair_MutS_C"/>
</dbReference>
<dbReference type="SUPFAM" id="SSF52540">
    <property type="entry name" value="P-loop containing nucleoside triphosphate hydrolases"/>
    <property type="match status" value="1"/>
</dbReference>
<evidence type="ECO:0000313" key="6">
    <source>
        <dbReference type="Proteomes" id="UP000248706"/>
    </source>
</evidence>